<dbReference type="Gene3D" id="3.50.50.60">
    <property type="entry name" value="FAD/NAD(P)-binding domain"/>
    <property type="match status" value="1"/>
</dbReference>
<comment type="cofactor">
    <cofactor evidence="6">
        <name>FAD</name>
        <dbReference type="ChEBI" id="CHEBI:57692"/>
    </cofactor>
</comment>
<dbReference type="PRINTS" id="PR00370">
    <property type="entry name" value="FMOXYGENASE"/>
</dbReference>
<dbReference type="PANTHER" id="PTHR23023">
    <property type="entry name" value="DIMETHYLANILINE MONOOXYGENASE"/>
    <property type="match status" value="1"/>
</dbReference>
<dbReference type="InterPro" id="IPR050346">
    <property type="entry name" value="FMO-like"/>
</dbReference>
<evidence type="ECO:0000313" key="7">
    <source>
        <dbReference type="Proteomes" id="UP000694941"/>
    </source>
</evidence>
<dbReference type="InterPro" id="IPR020946">
    <property type="entry name" value="Flavin_mOase-like"/>
</dbReference>
<evidence type="ECO:0000256" key="4">
    <source>
        <dbReference type="ARBA" id="ARBA00022857"/>
    </source>
</evidence>
<dbReference type="RefSeq" id="XP_013779337.1">
    <property type="nucleotide sequence ID" value="XM_013923883.1"/>
</dbReference>
<organism evidence="7 8">
    <name type="scientific">Limulus polyphemus</name>
    <name type="common">Atlantic horseshoe crab</name>
    <dbReference type="NCBI Taxonomy" id="6850"/>
    <lineage>
        <taxon>Eukaryota</taxon>
        <taxon>Metazoa</taxon>
        <taxon>Ecdysozoa</taxon>
        <taxon>Arthropoda</taxon>
        <taxon>Chelicerata</taxon>
        <taxon>Merostomata</taxon>
        <taxon>Xiphosura</taxon>
        <taxon>Limulidae</taxon>
        <taxon>Limulus</taxon>
    </lineage>
</organism>
<protein>
    <recommendedName>
        <fullName evidence="6">Flavin-containing monooxygenase</fullName>
        <ecNumber evidence="6">1.-.-.-</ecNumber>
    </recommendedName>
</protein>
<keyword evidence="5 6" id="KW-0560">Oxidoreductase</keyword>
<dbReference type="InterPro" id="IPR000960">
    <property type="entry name" value="Flavin_mOase"/>
</dbReference>
<evidence type="ECO:0000256" key="3">
    <source>
        <dbReference type="ARBA" id="ARBA00022827"/>
    </source>
</evidence>
<gene>
    <name evidence="8" type="primary">LOC106463812</name>
</gene>
<dbReference type="EC" id="1.-.-.-" evidence="6"/>
<evidence type="ECO:0000256" key="6">
    <source>
        <dbReference type="RuleBase" id="RU361177"/>
    </source>
</evidence>
<keyword evidence="6" id="KW-0503">Monooxygenase</keyword>
<accession>A0ABM1BCP9</accession>
<sequence>MEATKRICIAGAGPSGLASIKACLEEDLQPVCFEKTNQLGGLWCYREDDVEGVGSVMKSTITNTSKEMSAFSDFPPPKDFPVYMHNSCLLKYFEMYAENFDLVRHIRFRHEILEVAQNHDFDETGRWKVTVRDIEKDVHFDEVFDGVMVCTGHHVFPYIPTFLGLETFKGKVLHTHSYKKPDGYDGKKVVIVGVGNSGGDVTVELSQTAEQVRLKLFF</sequence>
<evidence type="ECO:0000256" key="1">
    <source>
        <dbReference type="ARBA" id="ARBA00009183"/>
    </source>
</evidence>
<evidence type="ECO:0000313" key="8">
    <source>
        <dbReference type="RefSeq" id="XP_013779337.1"/>
    </source>
</evidence>
<keyword evidence="7" id="KW-1185">Reference proteome</keyword>
<keyword evidence="4" id="KW-0521">NADP</keyword>
<proteinExistence type="inferred from homology"/>
<dbReference type="Pfam" id="PF00743">
    <property type="entry name" value="FMO-like"/>
    <property type="match status" value="1"/>
</dbReference>
<reference evidence="8" key="1">
    <citation type="submission" date="2025-08" db="UniProtKB">
        <authorList>
            <consortium name="RefSeq"/>
        </authorList>
    </citation>
    <scope>IDENTIFICATION</scope>
    <source>
        <tissue evidence="8">Muscle</tissue>
    </source>
</reference>
<keyword evidence="2 6" id="KW-0285">Flavoprotein</keyword>
<name>A0ABM1BCP9_LIMPO</name>
<dbReference type="InterPro" id="IPR036188">
    <property type="entry name" value="FAD/NAD-bd_sf"/>
</dbReference>
<keyword evidence="3 6" id="KW-0274">FAD</keyword>
<evidence type="ECO:0000256" key="5">
    <source>
        <dbReference type="ARBA" id="ARBA00023002"/>
    </source>
</evidence>
<dbReference type="Proteomes" id="UP000694941">
    <property type="component" value="Unplaced"/>
</dbReference>
<comment type="similarity">
    <text evidence="1 6">Belongs to the FMO family.</text>
</comment>
<dbReference type="SUPFAM" id="SSF51905">
    <property type="entry name" value="FAD/NAD(P)-binding domain"/>
    <property type="match status" value="1"/>
</dbReference>
<dbReference type="GeneID" id="106463812"/>
<evidence type="ECO:0000256" key="2">
    <source>
        <dbReference type="ARBA" id="ARBA00022630"/>
    </source>
</evidence>